<dbReference type="InterPro" id="IPR036236">
    <property type="entry name" value="Znf_C2H2_sf"/>
</dbReference>
<evidence type="ECO:0000256" key="3">
    <source>
        <dbReference type="ARBA" id="ARBA00022737"/>
    </source>
</evidence>
<dbReference type="Proteomes" id="UP001276659">
    <property type="component" value="Unassembled WGS sequence"/>
</dbReference>
<evidence type="ECO:0000256" key="7">
    <source>
        <dbReference type="ARBA" id="ARBA00023163"/>
    </source>
</evidence>
<dbReference type="SUPFAM" id="SSF57667">
    <property type="entry name" value="beta-beta-alpha zinc fingers"/>
    <property type="match status" value="1"/>
</dbReference>
<evidence type="ECO:0000256" key="5">
    <source>
        <dbReference type="ARBA" id="ARBA00022833"/>
    </source>
</evidence>
<reference evidence="12" key="1">
    <citation type="submission" date="2022-11" db="EMBL/GenBank/DDBJ databases">
        <title>Chromosomal genome sequence assembly and mating type (MAT) locus characterization of the leprose asexual lichenized fungus Lepraria neglecta (Nyl.) Erichsen.</title>
        <authorList>
            <person name="Allen J.L."/>
            <person name="Pfeffer B."/>
        </authorList>
    </citation>
    <scope>NUCLEOTIDE SEQUENCE</scope>
    <source>
        <strain evidence="12">Allen 5258</strain>
    </source>
</reference>
<dbReference type="Gene3D" id="3.30.160.60">
    <property type="entry name" value="Classic Zinc Finger"/>
    <property type="match status" value="2"/>
</dbReference>
<dbReference type="InterPro" id="IPR058925">
    <property type="entry name" value="zf-C2H2_AcuF"/>
</dbReference>
<evidence type="ECO:0000256" key="6">
    <source>
        <dbReference type="ARBA" id="ARBA00023015"/>
    </source>
</evidence>
<dbReference type="GO" id="GO:0008270">
    <property type="term" value="F:zinc ion binding"/>
    <property type="evidence" value="ECO:0007669"/>
    <property type="project" value="UniProtKB-KW"/>
</dbReference>
<name>A0AAD9Z2C9_9LECA</name>
<evidence type="ECO:0000313" key="13">
    <source>
        <dbReference type="Proteomes" id="UP001276659"/>
    </source>
</evidence>
<dbReference type="PROSITE" id="PS50157">
    <property type="entry name" value="ZINC_FINGER_C2H2_2"/>
    <property type="match status" value="2"/>
</dbReference>
<dbReference type="GO" id="GO:0006357">
    <property type="term" value="P:regulation of transcription by RNA polymerase II"/>
    <property type="evidence" value="ECO:0007669"/>
    <property type="project" value="UniProtKB-ARBA"/>
</dbReference>
<organism evidence="12 13">
    <name type="scientific">Lepraria neglecta</name>
    <dbReference type="NCBI Taxonomy" id="209136"/>
    <lineage>
        <taxon>Eukaryota</taxon>
        <taxon>Fungi</taxon>
        <taxon>Dikarya</taxon>
        <taxon>Ascomycota</taxon>
        <taxon>Pezizomycotina</taxon>
        <taxon>Lecanoromycetes</taxon>
        <taxon>OSLEUM clade</taxon>
        <taxon>Lecanoromycetidae</taxon>
        <taxon>Lecanorales</taxon>
        <taxon>Lecanorineae</taxon>
        <taxon>Stereocaulaceae</taxon>
        <taxon>Lepraria</taxon>
    </lineage>
</organism>
<feature type="compositionally biased region" description="Polar residues" evidence="10">
    <location>
        <begin position="457"/>
        <end position="469"/>
    </location>
</feature>
<evidence type="ECO:0000313" key="12">
    <source>
        <dbReference type="EMBL" id="KAK3170070.1"/>
    </source>
</evidence>
<dbReference type="PANTHER" id="PTHR35391">
    <property type="entry name" value="C2H2-TYPE DOMAIN-CONTAINING PROTEIN-RELATED"/>
    <property type="match status" value="1"/>
</dbReference>
<evidence type="ECO:0000256" key="8">
    <source>
        <dbReference type="ARBA" id="ARBA00023242"/>
    </source>
</evidence>
<evidence type="ECO:0000259" key="11">
    <source>
        <dbReference type="PROSITE" id="PS50157"/>
    </source>
</evidence>
<dbReference type="AlphaFoldDB" id="A0AAD9Z2C9"/>
<keyword evidence="5" id="KW-0862">Zinc</keyword>
<comment type="subcellular location">
    <subcellularLocation>
        <location evidence="1">Nucleus</location>
    </subcellularLocation>
</comment>
<dbReference type="Pfam" id="PF26082">
    <property type="entry name" value="zf-C2H2_AcuF"/>
    <property type="match status" value="1"/>
</dbReference>
<dbReference type="InterPro" id="IPR013087">
    <property type="entry name" value="Znf_C2H2_type"/>
</dbReference>
<dbReference type="SMART" id="SM00355">
    <property type="entry name" value="ZnF_C2H2"/>
    <property type="match status" value="4"/>
</dbReference>
<dbReference type="GO" id="GO:0005634">
    <property type="term" value="C:nucleus"/>
    <property type="evidence" value="ECO:0007669"/>
    <property type="project" value="UniProtKB-SubCell"/>
</dbReference>
<dbReference type="PANTHER" id="PTHR35391:SF7">
    <property type="entry name" value="C2H2-TYPE DOMAIN-CONTAINING PROTEIN"/>
    <property type="match status" value="1"/>
</dbReference>
<gene>
    <name evidence="12" type="ORF">OEA41_009455</name>
</gene>
<feature type="domain" description="C2H2-type" evidence="11">
    <location>
        <begin position="570"/>
        <end position="597"/>
    </location>
</feature>
<keyword evidence="4 9" id="KW-0863">Zinc-finger</keyword>
<evidence type="ECO:0000256" key="1">
    <source>
        <dbReference type="ARBA" id="ARBA00004123"/>
    </source>
</evidence>
<keyword evidence="8" id="KW-0539">Nucleus</keyword>
<evidence type="ECO:0000256" key="2">
    <source>
        <dbReference type="ARBA" id="ARBA00022723"/>
    </source>
</evidence>
<sequence length="757" mass="84799">MAIILRPTLWEDELGRLRLWSANIGAHQTSQSALDFRLRDASHIKNQIVKLLQGLHQILQDVGVVLTEIEGPIQEALPADEDPETELEQLLDNIKTMINCLFQMSMLVRKPTRHDFFAETQKPETSWFELYDQGHVRDKHPHANEHLVRRLGFAMTRRRKYLKYRERHRAKLSMGLDVSPEVDEEGTNILSETVATGLQTGHVESEDKAPEAAMSDTSYASTILEGGAITIPLPPKEAIGGAPFECPYCFFMISIKGSRAWPMHVFQDLQPYVCLFPTCTTPHKMYSSRREWFRHLRGAHLAEWARGQYESSAASTNNGARSTLHAICPLCGSESGSETHFEHHLARHLQELALFVLPRGENEEEAIESEAEVDSIDANEGLEMSDHNDSHTTGQIWEEPTLYSSEAYVPFEPHERLDELRPTSYENKPVAQSSPNPNATRRRRSSSASDPGAKSYVSRQTSASGTTLDNPGVGRRSFSLRYNPQISPNISGNSSPTARTSPSHFPSTNSIPNRDYILGLPDPNRPASSDDKKRVQKHPATFQCSFCPKKYTRLYNLRSHVRTHTEERPFVCSFCGKAFARQHDRKRHEGLHSDEKKFVCRGELGTGGSWGCGRRFARGDDLFSHFKSEAGRVCLRPVLDEEFAERKYIYEQMRGQSLGGVSIELQAPVHAMSQEDFAIPAVVQAQYPELHGAQMDQPRLKRSESRGSFSESSAGQGFEEDEGASGYVSGPGISYSAIPSGESALQNRDWASDDEGA</sequence>
<keyword evidence="2" id="KW-0479">Metal-binding</keyword>
<protein>
    <recommendedName>
        <fullName evidence="11">C2H2-type domain-containing protein</fullName>
    </recommendedName>
</protein>
<accession>A0AAD9Z2C9</accession>
<feature type="domain" description="C2H2-type" evidence="11">
    <location>
        <begin position="542"/>
        <end position="569"/>
    </location>
</feature>
<feature type="region of interest" description="Disordered" evidence="10">
    <location>
        <begin position="738"/>
        <end position="757"/>
    </location>
</feature>
<comment type="caution">
    <text evidence="12">The sequence shown here is derived from an EMBL/GenBank/DDBJ whole genome shotgun (WGS) entry which is preliminary data.</text>
</comment>
<evidence type="ECO:0000256" key="10">
    <source>
        <dbReference type="SAM" id="MobiDB-lite"/>
    </source>
</evidence>
<evidence type="ECO:0000256" key="4">
    <source>
        <dbReference type="ARBA" id="ARBA00022771"/>
    </source>
</evidence>
<feature type="region of interest" description="Disordered" evidence="10">
    <location>
        <begin position="692"/>
        <end position="733"/>
    </location>
</feature>
<dbReference type="FunFam" id="3.30.160.60:FF:000181">
    <property type="entry name" value="C2H2 type zinc finger protein"/>
    <property type="match status" value="1"/>
</dbReference>
<dbReference type="PROSITE" id="PS00028">
    <property type="entry name" value="ZINC_FINGER_C2H2_1"/>
    <property type="match status" value="2"/>
</dbReference>
<keyword evidence="3" id="KW-0677">Repeat</keyword>
<feature type="region of interest" description="Disordered" evidence="10">
    <location>
        <begin position="421"/>
        <end position="536"/>
    </location>
</feature>
<dbReference type="GO" id="GO:0071248">
    <property type="term" value="P:cellular response to metal ion"/>
    <property type="evidence" value="ECO:0007669"/>
    <property type="project" value="UniProtKB-ARBA"/>
</dbReference>
<dbReference type="Pfam" id="PF00096">
    <property type="entry name" value="zf-C2H2"/>
    <property type="match status" value="1"/>
</dbReference>
<keyword evidence="7" id="KW-0804">Transcription</keyword>
<proteinExistence type="predicted"/>
<keyword evidence="6" id="KW-0805">Transcription regulation</keyword>
<evidence type="ECO:0000256" key="9">
    <source>
        <dbReference type="PROSITE-ProRule" id="PRU00042"/>
    </source>
</evidence>
<keyword evidence="13" id="KW-1185">Reference proteome</keyword>
<feature type="compositionally biased region" description="Polar residues" evidence="10">
    <location>
        <begin position="480"/>
        <end position="512"/>
    </location>
</feature>
<dbReference type="EMBL" id="JASNWA010000009">
    <property type="protein sequence ID" value="KAK3170070.1"/>
    <property type="molecule type" value="Genomic_DNA"/>
</dbReference>